<feature type="active site" description="Charge relay system" evidence="8 9">
    <location>
        <position position="599"/>
    </location>
</feature>
<evidence type="ECO:0000259" key="12">
    <source>
        <dbReference type="Pfam" id="PF00082"/>
    </source>
</evidence>
<feature type="active site" description="Charge relay system" evidence="8 9">
    <location>
        <position position="279"/>
    </location>
</feature>
<keyword evidence="2" id="KW-0134">Cell wall</keyword>
<dbReference type="PROSITE" id="PS51892">
    <property type="entry name" value="SUBTILASE"/>
    <property type="match status" value="1"/>
</dbReference>
<dbReference type="Gene3D" id="3.50.30.30">
    <property type="match status" value="1"/>
</dbReference>
<evidence type="ECO:0000256" key="11">
    <source>
        <dbReference type="SAM" id="SignalP"/>
    </source>
</evidence>
<evidence type="ECO:0000313" key="15">
    <source>
        <dbReference type="EMBL" id="TYS59005.1"/>
    </source>
</evidence>
<dbReference type="CDD" id="cd02133">
    <property type="entry name" value="PA_C5a_like"/>
    <property type="match status" value="1"/>
</dbReference>
<dbReference type="RefSeq" id="WP_148965726.1">
    <property type="nucleotide sequence ID" value="NZ_VTEU01000003.1"/>
</dbReference>
<dbReference type="PROSITE" id="PS00136">
    <property type="entry name" value="SUBTILASE_ASP"/>
    <property type="match status" value="1"/>
</dbReference>
<feature type="domain" description="PA" evidence="13">
    <location>
        <begin position="443"/>
        <end position="520"/>
    </location>
</feature>
<dbReference type="InterPro" id="IPR000209">
    <property type="entry name" value="Peptidase_S8/S53_dom"/>
</dbReference>
<dbReference type="EMBL" id="VTEU01000003">
    <property type="protein sequence ID" value="TYS59005.1"/>
    <property type="molecule type" value="Genomic_DNA"/>
</dbReference>
<dbReference type="SUPFAM" id="SSF52743">
    <property type="entry name" value="Subtilisin-like"/>
    <property type="match status" value="1"/>
</dbReference>
<evidence type="ECO:0000313" key="16">
    <source>
        <dbReference type="Proteomes" id="UP000323393"/>
    </source>
</evidence>
<feature type="chain" id="PRO_5041693214" evidence="11">
    <location>
        <begin position="25"/>
        <end position="1370"/>
    </location>
</feature>
<dbReference type="InterPro" id="IPR023828">
    <property type="entry name" value="Peptidase_S8_Ser-AS"/>
</dbReference>
<feature type="domain" description="Inhibitor I9" evidence="14">
    <location>
        <begin position="82"/>
        <end position="182"/>
    </location>
</feature>
<keyword evidence="3" id="KW-0964">Secreted</keyword>
<dbReference type="Proteomes" id="UP000323393">
    <property type="component" value="Unassembled WGS sequence"/>
</dbReference>
<organism evidence="15 16">
    <name type="scientific">Sutcliffiella horikoshii</name>
    <dbReference type="NCBI Taxonomy" id="79883"/>
    <lineage>
        <taxon>Bacteria</taxon>
        <taxon>Bacillati</taxon>
        <taxon>Bacillota</taxon>
        <taxon>Bacilli</taxon>
        <taxon>Bacillales</taxon>
        <taxon>Bacillaceae</taxon>
        <taxon>Sutcliffiella</taxon>
    </lineage>
</organism>
<evidence type="ECO:0000256" key="8">
    <source>
        <dbReference type="PIRSR" id="PIRSR615500-1"/>
    </source>
</evidence>
<evidence type="ECO:0000256" key="5">
    <source>
        <dbReference type="ARBA" id="ARBA00022729"/>
    </source>
</evidence>
<dbReference type="Pfam" id="PF00082">
    <property type="entry name" value="Peptidase_S8"/>
    <property type="match status" value="1"/>
</dbReference>
<evidence type="ECO:0000259" key="13">
    <source>
        <dbReference type="Pfam" id="PF02225"/>
    </source>
</evidence>
<evidence type="ECO:0000256" key="6">
    <source>
        <dbReference type="ARBA" id="ARBA00022801"/>
    </source>
</evidence>
<feature type="domain" description="Peptidase S8/S53" evidence="12">
    <location>
        <begin position="215"/>
        <end position="647"/>
    </location>
</feature>
<dbReference type="InterPro" id="IPR010259">
    <property type="entry name" value="S8pro/Inhibitor_I9"/>
</dbReference>
<dbReference type="Gene3D" id="3.40.50.200">
    <property type="entry name" value="Peptidase S8/S53 domain"/>
    <property type="match status" value="1"/>
</dbReference>
<dbReference type="InterPro" id="IPR036852">
    <property type="entry name" value="Peptidase_S8/S53_dom_sf"/>
</dbReference>
<evidence type="ECO:0000256" key="1">
    <source>
        <dbReference type="ARBA" id="ARBA00011073"/>
    </source>
</evidence>
<evidence type="ECO:0000256" key="10">
    <source>
        <dbReference type="RuleBase" id="RU003355"/>
    </source>
</evidence>
<dbReference type="Pfam" id="PF00404">
    <property type="entry name" value="Dockerin_1"/>
    <property type="match status" value="1"/>
</dbReference>
<evidence type="ECO:0000256" key="7">
    <source>
        <dbReference type="ARBA" id="ARBA00022825"/>
    </source>
</evidence>
<dbReference type="Gene3D" id="1.10.1330.10">
    <property type="entry name" value="Dockerin domain"/>
    <property type="match status" value="1"/>
</dbReference>
<protein>
    <submittedName>
        <fullName evidence="15">S8 family serine peptidase</fullName>
    </submittedName>
</protein>
<dbReference type="CDD" id="cd14254">
    <property type="entry name" value="Dockerin_II"/>
    <property type="match status" value="1"/>
</dbReference>
<dbReference type="PROSITE" id="PS00137">
    <property type="entry name" value="SUBTILASE_HIS"/>
    <property type="match status" value="1"/>
</dbReference>
<accession>A0AA94WR33</accession>
<sequence length="1370" mass="150821">MKKKVFKKATTLALATGLMFSAFAPVNNPLNVHAETPSSINQVLTNLTPAQREALNKLQISDQSGLQLAPEVNLESDDKVSVIVEFKDKPAKTAVVEEAVKGKKVSLAEAEQKADAAHETFKKDLQSIYQEDVKKKKDFYKIKRSYKYSLNGVSMELPSNKVEALLQSKVVKAVWSNETVQVEPPVEQKSSDKTTETKRLTFPGVDQLHHEGLTGKGIKVGVIDTGIDYNHPDLKDAYKGGYDFVDNDNDPMETTYDDWKKSGYAEINPLTGSTYYTQHGTHVAGIIAGQGKNNADYAVTGVAPEADIYAYRVLGQYGSGSTEAILAAIDRAVLDGMDVINLSLGRSYNDPLYVTSMALNNAVMAGVTSVVSAGNSGDSMYTLGSPGTAALAITVGASDTPEMIETSKGTLEDVTADLKLLAKSLDDKVEELKGQSLPIIYAGYGAASDFNNKDVKGKIVLVDRGILTLDAKIKEAQKHGAKAVLMANNIQGEGFIPSYLGEGYGMIPTFSLSYEQGKLLKQNVNGTSEFSFNEIGEVVTEGNKLASFSSRGPARTTYDIKPEVIAPGVSVFSTVPSYMHGEDQIGNYQYAYKRLSGTSMASPNVAGVAALLLQANPDFTPEQVKQVLMNTADPLNGEYSVYEVGAGVVDPYEAIHSQSRIEVSDETQGKLDKKGNYKMVQDKTGAISFGTFAPDGTNVTDQRSLTIYNNSKQAKTFDVNIEFQVLEGRFQNDYRTSNDADANGVQISADKKVKVNGKGKKKTNVFITIPKTAALGTYEGYITYTNQVNPEETYQVPFAIRTTKEGIEFVEILNKAITTTKDYNAARRYTDVYLNLTSHMRTLDVFLVDGKTNEELGFIGTYDGMLMNEKVDLGIKHVFEGYYYPFTGDADKPIAYNPKLAKQGSYKLKFVGTNDAGKTFSKESTIYMESIAPELDLNIKEDVYEYTPKETTINVTGSIFDKETQDMKAAGFDVSQGSNEMFYHDQLGGRPVQIPVNEDGTFSVDIPINQTRPMQLWFYGRDAASNQTWNNSRMIYVIREGEPHANMQAEKIFANMGESVQTTLTLDNVTDVKEAVYTLQYNNALAEPTVTTHSSVSDAVDIKVEDVKEFGDYNKLTVTVSTKDGVPALSNDLSLADIEFKMKDDRYSQAPIFYARYMTASYTDTNNEMKEALSANPMIFVKATYSMVYGGVAAEAFMNLSGTPNSNDYKKVGVKVHATGKDGKVYQGRFSSSSSTNYQIPYLPLTDEEFQFELNVPGHFTVHNTFNVGFHDDGKVTSQRKYLPYKTAIGGDVNKDDVIDIMDAVYIQSHWGTDKREADINYDGIVDEKDMAFVVNNYFMQNPTIQNAPKPKKNYKGQTLERILNELNIQ</sequence>
<dbReference type="InterPro" id="IPR002105">
    <property type="entry name" value="Dockerin_1_rpt"/>
</dbReference>
<gene>
    <name evidence="15" type="ORF">FZC74_09670</name>
</gene>
<dbReference type="GO" id="GO:0006508">
    <property type="term" value="P:proteolysis"/>
    <property type="evidence" value="ECO:0007669"/>
    <property type="project" value="UniProtKB-KW"/>
</dbReference>
<dbReference type="PANTHER" id="PTHR43806:SF65">
    <property type="entry name" value="SERINE PROTEASE APRX"/>
    <property type="match status" value="1"/>
</dbReference>
<dbReference type="InterPro" id="IPR003137">
    <property type="entry name" value="PA_domain"/>
</dbReference>
<dbReference type="InterPro" id="IPR036439">
    <property type="entry name" value="Dockerin_dom_sf"/>
</dbReference>
<keyword evidence="7 9" id="KW-0720">Serine protease</keyword>
<evidence type="ECO:0000259" key="14">
    <source>
        <dbReference type="Pfam" id="PF05922"/>
    </source>
</evidence>
<comment type="similarity">
    <text evidence="1 9 10">Belongs to the peptidase S8 family.</text>
</comment>
<reference evidence="15 16" key="1">
    <citation type="submission" date="2019-08" db="EMBL/GenBank/DDBJ databases">
        <title>Bacillus genomes from the desert of Cuatro Cienegas, Coahuila.</title>
        <authorList>
            <person name="Olmedo-Alvarez G."/>
        </authorList>
    </citation>
    <scope>NUCLEOTIDE SEQUENCE [LARGE SCALE GENOMIC DNA]</scope>
    <source>
        <strain evidence="15 16">CH88_3T</strain>
    </source>
</reference>
<dbReference type="InterPro" id="IPR015500">
    <property type="entry name" value="Peptidase_S8_subtilisin-rel"/>
</dbReference>
<evidence type="ECO:0000256" key="4">
    <source>
        <dbReference type="ARBA" id="ARBA00022670"/>
    </source>
</evidence>
<proteinExistence type="inferred from homology"/>
<comment type="caution">
    <text evidence="15">The sequence shown here is derived from an EMBL/GenBank/DDBJ whole genome shotgun (WGS) entry which is preliminary data.</text>
</comment>
<keyword evidence="5 11" id="KW-0732">Signal</keyword>
<dbReference type="PANTHER" id="PTHR43806">
    <property type="entry name" value="PEPTIDASE S8"/>
    <property type="match status" value="1"/>
</dbReference>
<dbReference type="GO" id="GO:0000272">
    <property type="term" value="P:polysaccharide catabolic process"/>
    <property type="evidence" value="ECO:0007669"/>
    <property type="project" value="InterPro"/>
</dbReference>
<dbReference type="GO" id="GO:0004553">
    <property type="term" value="F:hydrolase activity, hydrolyzing O-glycosyl compounds"/>
    <property type="evidence" value="ECO:0007669"/>
    <property type="project" value="InterPro"/>
</dbReference>
<feature type="active site" description="Charge relay system" evidence="8 9">
    <location>
        <position position="224"/>
    </location>
</feature>
<dbReference type="Pfam" id="PF02225">
    <property type="entry name" value="PA"/>
    <property type="match status" value="1"/>
</dbReference>
<dbReference type="PROSITE" id="PS00138">
    <property type="entry name" value="SUBTILASE_SER"/>
    <property type="match status" value="1"/>
</dbReference>
<dbReference type="PRINTS" id="PR00723">
    <property type="entry name" value="SUBTILISIN"/>
</dbReference>
<dbReference type="InterPro" id="IPR022398">
    <property type="entry name" value="Peptidase_S8_His-AS"/>
</dbReference>
<dbReference type="CDD" id="cd07474">
    <property type="entry name" value="Peptidases_S8_subtilisin_Vpr-like"/>
    <property type="match status" value="1"/>
</dbReference>
<dbReference type="InterPro" id="IPR046450">
    <property type="entry name" value="PA_dom_sf"/>
</dbReference>
<dbReference type="Pfam" id="PF05922">
    <property type="entry name" value="Inhibitor_I9"/>
    <property type="match status" value="1"/>
</dbReference>
<evidence type="ECO:0000256" key="3">
    <source>
        <dbReference type="ARBA" id="ARBA00022525"/>
    </source>
</evidence>
<name>A0AA94WR33_9BACI</name>
<keyword evidence="4 9" id="KW-0645">Protease</keyword>
<dbReference type="SUPFAM" id="SSF63446">
    <property type="entry name" value="Type I dockerin domain"/>
    <property type="match status" value="1"/>
</dbReference>
<dbReference type="InterPro" id="IPR023827">
    <property type="entry name" value="Peptidase_S8_Asp-AS"/>
</dbReference>
<evidence type="ECO:0000256" key="9">
    <source>
        <dbReference type="PROSITE-ProRule" id="PRU01240"/>
    </source>
</evidence>
<dbReference type="InterPro" id="IPR050131">
    <property type="entry name" value="Peptidase_S8_subtilisin-like"/>
</dbReference>
<keyword evidence="6 9" id="KW-0378">Hydrolase</keyword>
<dbReference type="GO" id="GO:0004252">
    <property type="term" value="F:serine-type endopeptidase activity"/>
    <property type="evidence" value="ECO:0007669"/>
    <property type="project" value="UniProtKB-UniRule"/>
</dbReference>
<dbReference type="InterPro" id="IPR034213">
    <property type="entry name" value="S8_Vpr-like"/>
</dbReference>
<dbReference type="SUPFAM" id="SSF52025">
    <property type="entry name" value="PA domain"/>
    <property type="match status" value="1"/>
</dbReference>
<evidence type="ECO:0000256" key="2">
    <source>
        <dbReference type="ARBA" id="ARBA00022512"/>
    </source>
</evidence>
<dbReference type="Gene3D" id="2.60.40.680">
    <property type="match status" value="1"/>
</dbReference>
<feature type="signal peptide" evidence="11">
    <location>
        <begin position="1"/>
        <end position="24"/>
    </location>
</feature>